<keyword evidence="2" id="KW-0812">Transmembrane</keyword>
<feature type="compositionally biased region" description="Acidic residues" evidence="1">
    <location>
        <begin position="349"/>
        <end position="385"/>
    </location>
</feature>
<feature type="transmembrane region" description="Helical" evidence="2">
    <location>
        <begin position="102"/>
        <end position="124"/>
    </location>
</feature>
<dbReference type="EMBL" id="DSOK01000023">
    <property type="protein sequence ID" value="HEN13994.1"/>
    <property type="molecule type" value="Genomic_DNA"/>
</dbReference>
<evidence type="ECO:0000256" key="2">
    <source>
        <dbReference type="SAM" id="Phobius"/>
    </source>
</evidence>
<keyword evidence="2" id="KW-1133">Transmembrane helix</keyword>
<gene>
    <name evidence="3" type="ORF">ENQ76_00805</name>
</gene>
<keyword evidence="2" id="KW-0472">Membrane</keyword>
<sequence length="458" mass="50434">MSYAETRTTDDRRRRRLAVTGDATSPDPSEGPGGIARLRDRLGELPAASPWLPRTLWKRGVLGAAFGLALAVAGFLLVQPLSWAPAIAPVADHLLSGRQPVLFGYLTTVLWLVAAQFAGLVGWYRSHSERDFRGRYRVWAGLVLAFAGASFLAGTGVHQPLAAAVTPHLPESIWRPATVTWSAPLAGIGAWLWWRMDRDLRRGLAGLWLTRLAGATLLATGLGCLFAPELAREAWYPAAMLLGPIIGLGLLVLGLWLQACYVAYVCADPPEPASNGWVRNGLALISSLLRPWWPFGRPAAEVEEPEAKPTRRRKKADDEEPEAAPKRRRKPAAKSRRTTKSRTRVKPEVEEETVEDEEAAEESWEAEEESWDESAETPGETDEAWLEAATAPEPVSTKPAPTPPRNASPPASTADDDDDDDDRADGPHANADLFKGLSKRQRRELKRQLREQQRQRDD</sequence>
<feature type="transmembrane region" description="Helical" evidence="2">
    <location>
        <begin position="136"/>
        <end position="153"/>
    </location>
</feature>
<dbReference type="AlphaFoldDB" id="A0A7C2NYH4"/>
<evidence type="ECO:0000313" key="3">
    <source>
        <dbReference type="EMBL" id="HEN13994.1"/>
    </source>
</evidence>
<proteinExistence type="predicted"/>
<feature type="transmembrane region" description="Helical" evidence="2">
    <location>
        <begin position="173"/>
        <end position="194"/>
    </location>
</feature>
<organism evidence="3">
    <name type="scientific">Schlesneria paludicola</name>
    <dbReference type="NCBI Taxonomy" id="360056"/>
    <lineage>
        <taxon>Bacteria</taxon>
        <taxon>Pseudomonadati</taxon>
        <taxon>Planctomycetota</taxon>
        <taxon>Planctomycetia</taxon>
        <taxon>Planctomycetales</taxon>
        <taxon>Planctomycetaceae</taxon>
        <taxon>Schlesneria</taxon>
    </lineage>
</organism>
<reference evidence="3" key="1">
    <citation type="journal article" date="2020" name="mSystems">
        <title>Genome- and Community-Level Interaction Insights into Carbon Utilization and Element Cycling Functions of Hydrothermarchaeota in Hydrothermal Sediment.</title>
        <authorList>
            <person name="Zhou Z."/>
            <person name="Liu Y."/>
            <person name="Xu W."/>
            <person name="Pan J."/>
            <person name="Luo Z.H."/>
            <person name="Li M."/>
        </authorList>
    </citation>
    <scope>NUCLEOTIDE SEQUENCE [LARGE SCALE GENOMIC DNA]</scope>
    <source>
        <strain evidence="3">SpSt-339</strain>
    </source>
</reference>
<feature type="compositionally biased region" description="Acidic residues" evidence="1">
    <location>
        <begin position="414"/>
        <end position="423"/>
    </location>
</feature>
<feature type="transmembrane region" description="Helical" evidence="2">
    <location>
        <begin position="206"/>
        <end position="228"/>
    </location>
</feature>
<accession>A0A7C2NYH4</accession>
<evidence type="ECO:0000256" key="1">
    <source>
        <dbReference type="SAM" id="MobiDB-lite"/>
    </source>
</evidence>
<feature type="transmembrane region" description="Helical" evidence="2">
    <location>
        <begin position="234"/>
        <end position="257"/>
    </location>
</feature>
<name>A0A7C2NYH4_9PLAN</name>
<feature type="region of interest" description="Disordered" evidence="1">
    <location>
        <begin position="301"/>
        <end position="458"/>
    </location>
</feature>
<comment type="caution">
    <text evidence="3">The sequence shown here is derived from an EMBL/GenBank/DDBJ whole genome shotgun (WGS) entry which is preliminary data.</text>
</comment>
<feature type="region of interest" description="Disordered" evidence="1">
    <location>
        <begin position="1"/>
        <end position="34"/>
    </location>
</feature>
<feature type="compositionally biased region" description="Basic and acidic residues" evidence="1">
    <location>
        <begin position="446"/>
        <end position="458"/>
    </location>
</feature>
<feature type="compositionally biased region" description="Basic residues" evidence="1">
    <location>
        <begin position="326"/>
        <end position="344"/>
    </location>
</feature>
<protein>
    <submittedName>
        <fullName evidence="3">Uncharacterized protein</fullName>
    </submittedName>
</protein>
<feature type="transmembrane region" description="Helical" evidence="2">
    <location>
        <begin position="61"/>
        <end position="82"/>
    </location>
</feature>